<organism evidence="3 4">
    <name type="scientific">Xenoophorus captivus</name>
    <dbReference type="NCBI Taxonomy" id="1517983"/>
    <lineage>
        <taxon>Eukaryota</taxon>
        <taxon>Metazoa</taxon>
        <taxon>Chordata</taxon>
        <taxon>Craniata</taxon>
        <taxon>Vertebrata</taxon>
        <taxon>Euteleostomi</taxon>
        <taxon>Actinopterygii</taxon>
        <taxon>Neopterygii</taxon>
        <taxon>Teleostei</taxon>
        <taxon>Neoteleostei</taxon>
        <taxon>Acanthomorphata</taxon>
        <taxon>Ovalentaria</taxon>
        <taxon>Atherinomorphae</taxon>
        <taxon>Cyprinodontiformes</taxon>
        <taxon>Goodeidae</taxon>
        <taxon>Xenoophorus</taxon>
    </lineage>
</organism>
<keyword evidence="1" id="KW-0472">Membrane</keyword>
<sequence>MCAAVLFLVWCHPVRFSYLVQSGAGTLCQPCIFYSAGRRMLGDACRITLTPAETERLCVFLYQSNKCQNQTSFMAESVILMTRLRQTSCIVKFFIIYGFLCFIFHVSRCCRANNERLREMRCFI</sequence>
<keyword evidence="2" id="KW-0732">Signal</keyword>
<protein>
    <recommendedName>
        <fullName evidence="5">Secreted protein</fullName>
    </recommendedName>
</protein>
<evidence type="ECO:0000256" key="1">
    <source>
        <dbReference type="SAM" id="Phobius"/>
    </source>
</evidence>
<feature type="transmembrane region" description="Helical" evidence="1">
    <location>
        <begin position="90"/>
        <end position="110"/>
    </location>
</feature>
<name>A0ABV0R6Z3_9TELE</name>
<evidence type="ECO:0000313" key="3">
    <source>
        <dbReference type="EMBL" id="MEQ2203383.1"/>
    </source>
</evidence>
<evidence type="ECO:0008006" key="5">
    <source>
        <dbReference type="Google" id="ProtNLM"/>
    </source>
</evidence>
<gene>
    <name evidence="3" type="ORF">XENOCAPTIV_029412</name>
</gene>
<accession>A0ABV0R6Z3</accession>
<evidence type="ECO:0000313" key="4">
    <source>
        <dbReference type="Proteomes" id="UP001434883"/>
    </source>
</evidence>
<feature type="chain" id="PRO_5046553453" description="Secreted protein" evidence="2">
    <location>
        <begin position="17"/>
        <end position="124"/>
    </location>
</feature>
<comment type="caution">
    <text evidence="3">The sequence shown here is derived from an EMBL/GenBank/DDBJ whole genome shotgun (WGS) entry which is preliminary data.</text>
</comment>
<keyword evidence="4" id="KW-1185">Reference proteome</keyword>
<dbReference type="Proteomes" id="UP001434883">
    <property type="component" value="Unassembled WGS sequence"/>
</dbReference>
<feature type="signal peptide" evidence="2">
    <location>
        <begin position="1"/>
        <end position="16"/>
    </location>
</feature>
<proteinExistence type="predicted"/>
<keyword evidence="1" id="KW-1133">Transmembrane helix</keyword>
<keyword evidence="1" id="KW-0812">Transmembrane</keyword>
<reference evidence="3 4" key="1">
    <citation type="submission" date="2021-06" db="EMBL/GenBank/DDBJ databases">
        <authorList>
            <person name="Palmer J.M."/>
        </authorList>
    </citation>
    <scope>NUCLEOTIDE SEQUENCE [LARGE SCALE GENOMIC DNA]</scope>
    <source>
        <strain evidence="3 4">XC_2019</strain>
        <tissue evidence="3">Muscle</tissue>
    </source>
</reference>
<dbReference type="EMBL" id="JAHRIN010034460">
    <property type="protein sequence ID" value="MEQ2203383.1"/>
    <property type="molecule type" value="Genomic_DNA"/>
</dbReference>
<evidence type="ECO:0000256" key="2">
    <source>
        <dbReference type="SAM" id="SignalP"/>
    </source>
</evidence>